<reference evidence="2 3" key="1">
    <citation type="submission" date="2018-04" db="EMBL/GenBank/DDBJ databases">
        <title>Novel Campyloabacter and Helicobacter Species and Strains.</title>
        <authorList>
            <person name="Mannion A.J."/>
            <person name="Shen Z."/>
            <person name="Fox J.G."/>
        </authorList>
    </citation>
    <scope>NUCLEOTIDE SEQUENCE [LARGE SCALE GENOMIC DNA]</scope>
    <source>
        <strain evidence="2 3">MIT 98-6070</strain>
    </source>
</reference>
<keyword evidence="1" id="KW-0812">Transmembrane</keyword>
<evidence type="ECO:0008006" key="4">
    <source>
        <dbReference type="Google" id="ProtNLM"/>
    </source>
</evidence>
<dbReference type="PANTHER" id="PTHR34989:SF1">
    <property type="entry name" value="PROTEIN HDED"/>
    <property type="match status" value="1"/>
</dbReference>
<feature type="transmembrane region" description="Helical" evidence="1">
    <location>
        <begin position="148"/>
        <end position="172"/>
    </location>
</feature>
<sequence>MKILSNIVWIAFALLMIITGILGLLNPVGVFASLVLFLPWFLLVGAVANVIYYFVLRKKEGKYTNMLLIDALLSVLFAVIFFMQGILLTSISVVFFAAFMAMFKGILGFCYALELKQSKQSWALVCISSILSIILAVIFVVYPEIGGLSIGFILAFMMLMFGITSLCVWAGVRDLYHKQ</sequence>
<dbReference type="EMBL" id="NXLR01000001">
    <property type="protein sequence ID" value="RDU60968.1"/>
    <property type="molecule type" value="Genomic_DNA"/>
</dbReference>
<feature type="transmembrane region" description="Helical" evidence="1">
    <location>
        <begin position="122"/>
        <end position="142"/>
    </location>
</feature>
<organism evidence="2 3">
    <name type="scientific">Helicobacter marmotae</name>
    <dbReference type="NCBI Taxonomy" id="152490"/>
    <lineage>
        <taxon>Bacteria</taxon>
        <taxon>Pseudomonadati</taxon>
        <taxon>Campylobacterota</taxon>
        <taxon>Epsilonproteobacteria</taxon>
        <taxon>Campylobacterales</taxon>
        <taxon>Helicobacteraceae</taxon>
        <taxon>Helicobacter</taxon>
    </lineage>
</organism>
<keyword evidence="3" id="KW-1185">Reference proteome</keyword>
<evidence type="ECO:0000313" key="3">
    <source>
        <dbReference type="Proteomes" id="UP000256599"/>
    </source>
</evidence>
<dbReference type="GO" id="GO:0005886">
    <property type="term" value="C:plasma membrane"/>
    <property type="evidence" value="ECO:0007669"/>
    <property type="project" value="TreeGrafter"/>
</dbReference>
<proteinExistence type="predicted"/>
<comment type="caution">
    <text evidence="2">The sequence shown here is derived from an EMBL/GenBank/DDBJ whole genome shotgun (WGS) entry which is preliminary data.</text>
</comment>
<dbReference type="RefSeq" id="WP_104699396.1">
    <property type="nucleotide sequence ID" value="NZ_FZPP01000005.1"/>
</dbReference>
<dbReference type="InterPro" id="IPR052712">
    <property type="entry name" value="Acid_resist_chaperone_HdeD"/>
</dbReference>
<evidence type="ECO:0000313" key="2">
    <source>
        <dbReference type="EMBL" id="RDU60968.1"/>
    </source>
</evidence>
<accession>A0A3D8I744</accession>
<feature type="transmembrane region" description="Helical" evidence="1">
    <location>
        <begin position="7"/>
        <end position="25"/>
    </location>
</feature>
<dbReference type="Pfam" id="PF03729">
    <property type="entry name" value="DUF308"/>
    <property type="match status" value="2"/>
</dbReference>
<feature type="transmembrane region" description="Helical" evidence="1">
    <location>
        <begin position="31"/>
        <end position="55"/>
    </location>
</feature>
<feature type="transmembrane region" description="Helical" evidence="1">
    <location>
        <begin position="93"/>
        <end position="113"/>
    </location>
</feature>
<keyword evidence="1" id="KW-1133">Transmembrane helix</keyword>
<evidence type="ECO:0000256" key="1">
    <source>
        <dbReference type="SAM" id="Phobius"/>
    </source>
</evidence>
<gene>
    <name evidence="2" type="ORF">CQA63_00195</name>
</gene>
<name>A0A3D8I744_9HELI</name>
<dbReference type="Proteomes" id="UP000256599">
    <property type="component" value="Unassembled WGS sequence"/>
</dbReference>
<dbReference type="InterPro" id="IPR005325">
    <property type="entry name" value="DUF308_memb"/>
</dbReference>
<dbReference type="PANTHER" id="PTHR34989">
    <property type="entry name" value="PROTEIN HDED"/>
    <property type="match status" value="1"/>
</dbReference>
<dbReference type="OrthoDB" id="5324888at2"/>
<dbReference type="AlphaFoldDB" id="A0A3D8I744"/>
<keyword evidence="1" id="KW-0472">Membrane</keyword>
<protein>
    <recommendedName>
        <fullName evidence="4">Acid-resistance membrane protein</fullName>
    </recommendedName>
</protein>
<feature type="transmembrane region" description="Helical" evidence="1">
    <location>
        <begin position="67"/>
        <end position="87"/>
    </location>
</feature>